<proteinExistence type="inferred from homology"/>
<dbReference type="Pfam" id="PF04072">
    <property type="entry name" value="LCM"/>
    <property type="match status" value="1"/>
</dbReference>
<keyword evidence="7 8" id="KW-0949">S-adenosyl-L-methionine</keyword>
<dbReference type="InterPro" id="IPR007213">
    <property type="entry name" value="Ppm1/Ppm2/Tcmp"/>
</dbReference>
<dbReference type="PANTHER" id="PTHR13600">
    <property type="entry name" value="LEUCINE CARBOXYL METHYLTRANSFERASE"/>
    <property type="match status" value="1"/>
</dbReference>
<organism evidence="10 11">
    <name type="scientific">Paecilomyces lecythidis</name>
    <dbReference type="NCBI Taxonomy" id="3004212"/>
    <lineage>
        <taxon>Eukaryota</taxon>
        <taxon>Fungi</taxon>
        <taxon>Dikarya</taxon>
        <taxon>Ascomycota</taxon>
        <taxon>Pezizomycotina</taxon>
        <taxon>Eurotiomycetes</taxon>
        <taxon>Eurotiomycetidae</taxon>
        <taxon>Eurotiales</taxon>
        <taxon>Thermoascaceae</taxon>
        <taxon>Paecilomyces</taxon>
    </lineage>
</organism>
<evidence type="ECO:0000256" key="2">
    <source>
        <dbReference type="ARBA" id="ARBA00010703"/>
    </source>
</evidence>
<protein>
    <recommendedName>
        <fullName evidence="4 8">Leucine carboxyl methyltransferase 1</fullName>
        <ecNumber evidence="3 8">2.1.1.233</ecNumber>
    </recommendedName>
</protein>
<sequence>MSAPQIPNLNTLRRGGGRGGRLRGRGGGLTGDQHGTGSGAASAKDRVVQNTDNDASVSRLSAVELGYLEDPFAKALTTPGPGTRRFPIINRGTYIRTTAIDILVARFLRSTDGQPPRKKQIISLGAGSDTRVFRLLSNLPRGDIVYHELDFPTNTAAKIKAIRGNPLLQRALDIEKAEDLTISEAGDALHSPSYHIHPIDLRSLAASVQSSSESGSGSLSLQGVDTSLPTLLLSECCLIYLSPTEADGVVDYFTKTIFHASTNSGAATPTQDSPSPASESPTVPLGIVIYEPIRPDDPFGKTMVSNLATRGIQLQTLHKYASLNAQRQRLHDHGFNTGQEVADVDFIWERWVSDAEKERVSGLEMLDEIEEWRLLAQHYCITWGWREDPDSDGVFDGWKEIEAQHEK</sequence>
<keyword evidence="11" id="KW-1185">Reference proteome</keyword>
<evidence type="ECO:0000313" key="11">
    <source>
        <dbReference type="Proteomes" id="UP001583193"/>
    </source>
</evidence>
<dbReference type="EMBL" id="JAVDPF010000052">
    <property type="protein sequence ID" value="KAL1866275.1"/>
    <property type="molecule type" value="Genomic_DNA"/>
</dbReference>
<evidence type="ECO:0000256" key="8">
    <source>
        <dbReference type="PIRNR" id="PIRNR016305"/>
    </source>
</evidence>
<evidence type="ECO:0000256" key="7">
    <source>
        <dbReference type="ARBA" id="ARBA00022691"/>
    </source>
</evidence>
<comment type="caution">
    <text evidence="10">The sequence shown here is derived from an EMBL/GenBank/DDBJ whole genome shotgun (WGS) entry which is preliminary data.</text>
</comment>
<evidence type="ECO:0000256" key="1">
    <source>
        <dbReference type="ARBA" id="ARBA00000724"/>
    </source>
</evidence>
<evidence type="ECO:0000256" key="6">
    <source>
        <dbReference type="ARBA" id="ARBA00022679"/>
    </source>
</evidence>
<evidence type="ECO:0000256" key="3">
    <source>
        <dbReference type="ARBA" id="ARBA00012834"/>
    </source>
</evidence>
<comment type="catalytic activity">
    <reaction evidence="1 8">
        <text>[phosphatase 2A protein]-C-terminal L-leucine + S-adenosyl-L-methionine = [phosphatase 2A protein]-C-terminal L-leucine methyl ester + S-adenosyl-L-homocysteine</text>
        <dbReference type="Rhea" id="RHEA:48544"/>
        <dbReference type="Rhea" id="RHEA-COMP:12134"/>
        <dbReference type="Rhea" id="RHEA-COMP:12135"/>
        <dbReference type="ChEBI" id="CHEBI:57856"/>
        <dbReference type="ChEBI" id="CHEBI:59789"/>
        <dbReference type="ChEBI" id="CHEBI:90516"/>
        <dbReference type="ChEBI" id="CHEBI:90517"/>
        <dbReference type="EC" id="2.1.1.233"/>
    </reaction>
</comment>
<dbReference type="SUPFAM" id="SSF53335">
    <property type="entry name" value="S-adenosyl-L-methionine-dependent methyltransferases"/>
    <property type="match status" value="1"/>
</dbReference>
<dbReference type="EC" id="2.1.1.233" evidence="3 8"/>
<feature type="region of interest" description="Disordered" evidence="9">
    <location>
        <begin position="1"/>
        <end position="53"/>
    </location>
</feature>
<comment type="function">
    <text evidence="8">Methylates the carboxyl group of the C-terminal leucine residue of protein phosphatase 2A catalytic subunits to form alpha-leucine ester residues.</text>
</comment>
<name>A0ABR3WRK1_9EURO</name>
<feature type="compositionally biased region" description="Polar residues" evidence="9">
    <location>
        <begin position="1"/>
        <end position="10"/>
    </location>
</feature>
<keyword evidence="5 8" id="KW-0489">Methyltransferase</keyword>
<evidence type="ECO:0000256" key="4">
    <source>
        <dbReference type="ARBA" id="ARBA00017497"/>
    </source>
</evidence>
<dbReference type="InterPro" id="IPR029063">
    <property type="entry name" value="SAM-dependent_MTases_sf"/>
</dbReference>
<dbReference type="PIRSF" id="PIRSF016305">
    <property type="entry name" value="LCM_mtfrase"/>
    <property type="match status" value="1"/>
</dbReference>
<dbReference type="Gene3D" id="3.40.50.150">
    <property type="entry name" value="Vaccinia Virus protein VP39"/>
    <property type="match status" value="1"/>
</dbReference>
<dbReference type="InterPro" id="IPR016651">
    <property type="entry name" value="LCMT1"/>
</dbReference>
<evidence type="ECO:0000313" key="10">
    <source>
        <dbReference type="EMBL" id="KAL1866275.1"/>
    </source>
</evidence>
<gene>
    <name evidence="10" type="primary">PPM1</name>
    <name evidence="10" type="ORF">Plec18167_009115</name>
</gene>
<reference evidence="10 11" key="1">
    <citation type="journal article" date="2024" name="IMA Fungus">
        <title>IMA Genome - F19 : A genome assembly and annotation guide to empower mycologists, including annotated draft genome sequences of Ceratocystis pirilliformis, Diaporthe australafricana, Fusarium ophioides, Paecilomyces lecythidis, and Sporothrix stenoceras.</title>
        <authorList>
            <person name="Aylward J."/>
            <person name="Wilson A.M."/>
            <person name="Visagie C.M."/>
            <person name="Spraker J."/>
            <person name="Barnes I."/>
            <person name="Buitendag C."/>
            <person name="Ceriani C."/>
            <person name="Del Mar Angel L."/>
            <person name="du Plessis D."/>
            <person name="Fuchs T."/>
            <person name="Gasser K."/>
            <person name="Kramer D."/>
            <person name="Li W."/>
            <person name="Munsamy K."/>
            <person name="Piso A."/>
            <person name="Price J.L."/>
            <person name="Sonnekus B."/>
            <person name="Thomas C."/>
            <person name="van der Nest A."/>
            <person name="van Dijk A."/>
            <person name="van Heerden A."/>
            <person name="van Vuuren N."/>
            <person name="Yilmaz N."/>
            <person name="Duong T.A."/>
            <person name="van der Merwe N.A."/>
            <person name="Wingfield M.J."/>
            <person name="Wingfield B.D."/>
        </authorList>
    </citation>
    <scope>NUCLEOTIDE SEQUENCE [LARGE SCALE GENOMIC DNA]</scope>
    <source>
        <strain evidence="10 11">CMW 18167</strain>
    </source>
</reference>
<feature type="compositionally biased region" description="Gly residues" evidence="9">
    <location>
        <begin position="25"/>
        <end position="38"/>
    </location>
</feature>
<comment type="similarity">
    <text evidence="2 8">Belongs to the methyltransferase superfamily. LCMT family.</text>
</comment>
<evidence type="ECO:0000256" key="5">
    <source>
        <dbReference type="ARBA" id="ARBA00022603"/>
    </source>
</evidence>
<dbReference type="Proteomes" id="UP001583193">
    <property type="component" value="Unassembled WGS sequence"/>
</dbReference>
<keyword evidence="6 8" id="KW-0808">Transferase</keyword>
<dbReference type="GO" id="GO:0016740">
    <property type="term" value="F:transferase activity"/>
    <property type="evidence" value="ECO:0007669"/>
    <property type="project" value="UniProtKB-KW"/>
</dbReference>
<dbReference type="PANTHER" id="PTHR13600:SF21">
    <property type="entry name" value="LEUCINE CARBOXYL METHYLTRANSFERASE 1"/>
    <property type="match status" value="1"/>
</dbReference>
<accession>A0ABR3WRK1</accession>
<evidence type="ECO:0000256" key="9">
    <source>
        <dbReference type="SAM" id="MobiDB-lite"/>
    </source>
</evidence>